<accession>A0A9P9I9F3</accession>
<feature type="region of interest" description="Disordered" evidence="1">
    <location>
        <begin position="153"/>
        <end position="187"/>
    </location>
</feature>
<proteinExistence type="predicted"/>
<dbReference type="AlphaFoldDB" id="A0A9P9I9F3"/>
<evidence type="ECO:0000256" key="1">
    <source>
        <dbReference type="SAM" id="MobiDB-lite"/>
    </source>
</evidence>
<evidence type="ECO:0000313" key="2">
    <source>
        <dbReference type="EMBL" id="KAH7112696.1"/>
    </source>
</evidence>
<organism evidence="2 3">
    <name type="scientific">Dactylonectria macrodidyma</name>
    <dbReference type="NCBI Taxonomy" id="307937"/>
    <lineage>
        <taxon>Eukaryota</taxon>
        <taxon>Fungi</taxon>
        <taxon>Dikarya</taxon>
        <taxon>Ascomycota</taxon>
        <taxon>Pezizomycotina</taxon>
        <taxon>Sordariomycetes</taxon>
        <taxon>Hypocreomycetidae</taxon>
        <taxon>Hypocreales</taxon>
        <taxon>Nectriaceae</taxon>
        <taxon>Dactylonectria</taxon>
    </lineage>
</organism>
<gene>
    <name evidence="2" type="ORF">EDB81DRAFT_312491</name>
</gene>
<keyword evidence="3" id="KW-1185">Reference proteome</keyword>
<reference evidence="2" key="1">
    <citation type="journal article" date="2021" name="Nat. Commun.">
        <title>Genetic determinants of endophytism in the Arabidopsis root mycobiome.</title>
        <authorList>
            <person name="Mesny F."/>
            <person name="Miyauchi S."/>
            <person name="Thiergart T."/>
            <person name="Pickel B."/>
            <person name="Atanasova L."/>
            <person name="Karlsson M."/>
            <person name="Huettel B."/>
            <person name="Barry K.W."/>
            <person name="Haridas S."/>
            <person name="Chen C."/>
            <person name="Bauer D."/>
            <person name="Andreopoulos W."/>
            <person name="Pangilinan J."/>
            <person name="LaButti K."/>
            <person name="Riley R."/>
            <person name="Lipzen A."/>
            <person name="Clum A."/>
            <person name="Drula E."/>
            <person name="Henrissat B."/>
            <person name="Kohler A."/>
            <person name="Grigoriev I.V."/>
            <person name="Martin F.M."/>
            <person name="Hacquard S."/>
        </authorList>
    </citation>
    <scope>NUCLEOTIDE SEQUENCE</scope>
    <source>
        <strain evidence="2">MPI-CAGE-AT-0147</strain>
    </source>
</reference>
<dbReference type="EMBL" id="JAGMUV010000037">
    <property type="protein sequence ID" value="KAH7112696.1"/>
    <property type="molecule type" value="Genomic_DNA"/>
</dbReference>
<comment type="caution">
    <text evidence="2">The sequence shown here is derived from an EMBL/GenBank/DDBJ whole genome shotgun (WGS) entry which is preliminary data.</text>
</comment>
<feature type="compositionally biased region" description="Basic and acidic residues" evidence="1">
    <location>
        <begin position="163"/>
        <end position="174"/>
    </location>
</feature>
<name>A0A9P9I9F3_9HYPO</name>
<evidence type="ECO:0000313" key="3">
    <source>
        <dbReference type="Proteomes" id="UP000738349"/>
    </source>
</evidence>
<protein>
    <submittedName>
        <fullName evidence="2">Uncharacterized protein</fullName>
    </submittedName>
</protein>
<dbReference type="Proteomes" id="UP000738349">
    <property type="component" value="Unassembled WGS sequence"/>
</dbReference>
<sequence length="204" mass="22330">MIFGGELQTVLALPVSPAVDLFCDNPNGSRCWQTAPLTSASSGPLLQSALTLNGSTYAAGLSLIVTFLVAKGNTFISHHMSNAKNIVGERTIRTLRRKNFPLPAAVSGLLVEGHFSGHPTTLLPSTPHRGLNRHREDLRRVHLPLQKLVTTLSRTSRLPSEPRQTEALEGEQRPSKQRRANYPQSSPFLFSTNPLPIPVVARSW</sequence>